<gene>
    <name evidence="1" type="ORF">AQS8620_01469</name>
</gene>
<organism evidence="1 2">
    <name type="scientific">Aquimixticola soesokkakensis</name>
    <dbReference type="NCBI Taxonomy" id="1519096"/>
    <lineage>
        <taxon>Bacteria</taxon>
        <taxon>Pseudomonadati</taxon>
        <taxon>Pseudomonadota</taxon>
        <taxon>Alphaproteobacteria</taxon>
        <taxon>Rhodobacterales</taxon>
        <taxon>Paracoccaceae</taxon>
        <taxon>Aquimixticola</taxon>
    </lineage>
</organism>
<name>A0A1Y5SFD2_9RHOB</name>
<dbReference type="AlphaFoldDB" id="A0A1Y5SFD2"/>
<reference evidence="1 2" key="1">
    <citation type="submission" date="2017-03" db="EMBL/GenBank/DDBJ databases">
        <authorList>
            <person name="Afonso C.L."/>
            <person name="Miller P.J."/>
            <person name="Scott M.A."/>
            <person name="Spackman E."/>
            <person name="Goraichik I."/>
            <person name="Dimitrov K.M."/>
            <person name="Suarez D.L."/>
            <person name="Swayne D.E."/>
        </authorList>
    </citation>
    <scope>NUCLEOTIDE SEQUENCE [LARGE SCALE GENOMIC DNA]</scope>
    <source>
        <strain evidence="1 2">CECT 8620</strain>
    </source>
</reference>
<evidence type="ECO:0000313" key="2">
    <source>
        <dbReference type="Proteomes" id="UP000193862"/>
    </source>
</evidence>
<dbReference type="Proteomes" id="UP000193862">
    <property type="component" value="Unassembled WGS sequence"/>
</dbReference>
<sequence length="78" mass="8949">MTYVPSSSRVPVQSWVDQIFDARAAHIGGVVRRAKRDVDREIGRDRLELECRRRGFHLVTCGAQYVIFCTQDPVEIIC</sequence>
<evidence type="ECO:0000313" key="1">
    <source>
        <dbReference type="EMBL" id="SLN39428.1"/>
    </source>
</evidence>
<proteinExistence type="predicted"/>
<evidence type="ECO:0008006" key="3">
    <source>
        <dbReference type="Google" id="ProtNLM"/>
    </source>
</evidence>
<accession>A0A1Y5SFD2</accession>
<protein>
    <recommendedName>
        <fullName evidence="3">N-(5'-phosphoribosyl)anthranilate isomerase</fullName>
    </recommendedName>
</protein>
<keyword evidence="2" id="KW-1185">Reference proteome</keyword>
<dbReference type="EMBL" id="FWFS01000005">
    <property type="protein sequence ID" value="SLN39428.1"/>
    <property type="molecule type" value="Genomic_DNA"/>
</dbReference>